<organism evidence="1 2">
    <name type="scientific">Parapedobacter pyrenivorans</name>
    <dbReference type="NCBI Taxonomy" id="1305674"/>
    <lineage>
        <taxon>Bacteria</taxon>
        <taxon>Pseudomonadati</taxon>
        <taxon>Bacteroidota</taxon>
        <taxon>Sphingobacteriia</taxon>
        <taxon>Sphingobacteriales</taxon>
        <taxon>Sphingobacteriaceae</taxon>
        <taxon>Parapedobacter</taxon>
    </lineage>
</organism>
<dbReference type="InterPro" id="IPR036941">
    <property type="entry name" value="Rcpt_L-dom_sf"/>
</dbReference>
<evidence type="ECO:0000313" key="1">
    <source>
        <dbReference type="EMBL" id="GGH01681.1"/>
    </source>
</evidence>
<dbReference type="AlphaFoldDB" id="A0A917I1K1"/>
<dbReference type="Gene3D" id="3.80.20.20">
    <property type="entry name" value="Receptor L-domain"/>
    <property type="match status" value="1"/>
</dbReference>
<accession>A0A917I1K1</accession>
<keyword evidence="2" id="KW-1185">Reference proteome</keyword>
<sequence length="591" mass="69130">MKKENVKQTVKIRHPQDLITLNPDIIVRIEIYLRDYTFQFTDLNADLIIRAEGCAFPNLSRIQGSLSIDARNGDFPELTAIEGNLTLHYAAELDKLEHVGGDLKSQVDFDFKNDIDFRHRISLTKCQLKVMGQPVPGTAKTRFISIAHQDQVMDLPTDGVFNLKVTGNNITIWHKEIHGKIILTGYNTRFPNLTHVKGSLHMGSGVRENLQYGYGTYYFPQLKEVGGNLLVKRSRVDFEKLEKIHGELLHEDNFGAEVCLEFPRLRYMKRYRNSYNLVAEQLERISFYDSCYTNSVVLPKLKQIDNYVYNEKLEIDKFAKNIYFRLNQNGGLYVSKDGFMRYEPNWRNANRLKPLPLKKAISIFKLKYKTFDEFLANDVLRNWQIHEHRDFYRILLKIERLWKQVKAFRPKELMAINIFRSNPFMAELYERYVPLSFLMDNSYSAITSEEIVSVRCYSRELKDFSWQPVTFRVYELFPPQISRHQHNYVRISLEAILNKELPDGQPLYFVMWINPVNGTEEWDLVDAGHKNEALSAYASLFDVHENVIAKLTALKRINQEIFCELSEEIIPSGTKRTLSTKELVDFFVIEI</sequence>
<protein>
    <submittedName>
        <fullName evidence="1">Uncharacterized protein</fullName>
    </submittedName>
</protein>
<evidence type="ECO:0000313" key="2">
    <source>
        <dbReference type="Proteomes" id="UP000660862"/>
    </source>
</evidence>
<dbReference type="SUPFAM" id="SSF52058">
    <property type="entry name" value="L domain-like"/>
    <property type="match status" value="1"/>
</dbReference>
<comment type="caution">
    <text evidence="1">The sequence shown here is derived from an EMBL/GenBank/DDBJ whole genome shotgun (WGS) entry which is preliminary data.</text>
</comment>
<reference evidence="1" key="2">
    <citation type="submission" date="2020-09" db="EMBL/GenBank/DDBJ databases">
        <authorList>
            <person name="Sun Q."/>
            <person name="Zhou Y."/>
        </authorList>
    </citation>
    <scope>NUCLEOTIDE SEQUENCE</scope>
    <source>
        <strain evidence="1">CGMCC 1.12195</strain>
    </source>
</reference>
<reference evidence="1" key="1">
    <citation type="journal article" date="2014" name="Int. J. Syst. Evol. Microbiol.">
        <title>Complete genome sequence of Corynebacterium casei LMG S-19264T (=DSM 44701T), isolated from a smear-ripened cheese.</title>
        <authorList>
            <consortium name="US DOE Joint Genome Institute (JGI-PGF)"/>
            <person name="Walter F."/>
            <person name="Albersmeier A."/>
            <person name="Kalinowski J."/>
            <person name="Ruckert C."/>
        </authorList>
    </citation>
    <scope>NUCLEOTIDE SEQUENCE</scope>
    <source>
        <strain evidence="1">CGMCC 1.12195</strain>
    </source>
</reference>
<dbReference type="RefSeq" id="WP_188508114.1">
    <property type="nucleotide sequence ID" value="NZ_BMER01000006.1"/>
</dbReference>
<dbReference type="EMBL" id="BMER01000006">
    <property type="protein sequence ID" value="GGH01681.1"/>
    <property type="molecule type" value="Genomic_DNA"/>
</dbReference>
<dbReference type="Proteomes" id="UP000660862">
    <property type="component" value="Unassembled WGS sequence"/>
</dbReference>
<proteinExistence type="predicted"/>
<name>A0A917I1K1_9SPHI</name>
<gene>
    <name evidence="1" type="ORF">GCM10007415_42260</name>
</gene>